<evidence type="ECO:0000313" key="1">
    <source>
        <dbReference type="EMBL" id="SOQ40605.1"/>
    </source>
</evidence>
<protein>
    <submittedName>
        <fullName evidence="1">SFRICE_005916</fullName>
    </submittedName>
</protein>
<accession>A0A2H1VIF3</accession>
<dbReference type="EMBL" id="ODYU01002734">
    <property type="protein sequence ID" value="SOQ40605.1"/>
    <property type="molecule type" value="Genomic_DNA"/>
</dbReference>
<organism evidence="1">
    <name type="scientific">Spodoptera frugiperda</name>
    <name type="common">Fall armyworm</name>
    <dbReference type="NCBI Taxonomy" id="7108"/>
    <lineage>
        <taxon>Eukaryota</taxon>
        <taxon>Metazoa</taxon>
        <taxon>Ecdysozoa</taxon>
        <taxon>Arthropoda</taxon>
        <taxon>Hexapoda</taxon>
        <taxon>Insecta</taxon>
        <taxon>Pterygota</taxon>
        <taxon>Neoptera</taxon>
        <taxon>Endopterygota</taxon>
        <taxon>Lepidoptera</taxon>
        <taxon>Glossata</taxon>
        <taxon>Ditrysia</taxon>
        <taxon>Noctuoidea</taxon>
        <taxon>Noctuidae</taxon>
        <taxon>Amphipyrinae</taxon>
        <taxon>Spodoptera</taxon>
    </lineage>
</organism>
<dbReference type="AlphaFoldDB" id="A0A2H1VIF3"/>
<sequence>MADVAVVKYFIKVKPRENSPLTSPALGKARGSVRLLLTKSHPVPTPAFLARAAINPLETHTTASTDPHHTDRIISNADMRCVLKTSYGMRNNHPMTSTALGEAEGSIRLLLTKNHPVPTIAFRAGKPARSVEKSFDIKD</sequence>
<gene>
    <name evidence="1" type="ORF">SFRICE_005916</name>
</gene>
<reference evidence="1" key="1">
    <citation type="submission" date="2016-07" db="EMBL/GenBank/DDBJ databases">
        <authorList>
            <person name="Bretaudeau A."/>
        </authorList>
    </citation>
    <scope>NUCLEOTIDE SEQUENCE</scope>
    <source>
        <strain evidence="1">Rice</strain>
        <tissue evidence="1">Whole body</tissue>
    </source>
</reference>
<proteinExistence type="predicted"/>
<name>A0A2H1VIF3_SPOFR</name>